<dbReference type="InterPro" id="IPR036249">
    <property type="entry name" value="Thioredoxin-like_sf"/>
</dbReference>
<dbReference type="PANTHER" id="PTHR11260:SF683">
    <property type="entry name" value="GLUTATHIONE TRANSFERASE"/>
    <property type="match status" value="1"/>
</dbReference>
<dbReference type="Gene3D" id="3.40.30.10">
    <property type="entry name" value="Glutaredoxin"/>
    <property type="match status" value="1"/>
</dbReference>
<feature type="non-terminal residue" evidence="6">
    <location>
        <position position="1"/>
    </location>
</feature>
<evidence type="ECO:0000259" key="5">
    <source>
        <dbReference type="PROSITE" id="PS50405"/>
    </source>
</evidence>
<comment type="catalytic activity">
    <reaction evidence="3">
        <text>RX + glutathione = an S-substituted glutathione + a halide anion + H(+)</text>
        <dbReference type="Rhea" id="RHEA:16437"/>
        <dbReference type="ChEBI" id="CHEBI:15378"/>
        <dbReference type="ChEBI" id="CHEBI:16042"/>
        <dbReference type="ChEBI" id="CHEBI:17792"/>
        <dbReference type="ChEBI" id="CHEBI:57925"/>
        <dbReference type="ChEBI" id="CHEBI:90779"/>
        <dbReference type="EC" id="2.5.1.18"/>
    </reaction>
</comment>
<dbReference type="InterPro" id="IPR040079">
    <property type="entry name" value="Glutathione_S-Trfase"/>
</dbReference>
<dbReference type="SFLD" id="SFLDG00358">
    <property type="entry name" value="Main_(cytGST)"/>
    <property type="match status" value="1"/>
</dbReference>
<dbReference type="SFLD" id="SFLDG01152">
    <property type="entry name" value="Main.3:_Omega-_and_Tau-like"/>
    <property type="match status" value="1"/>
</dbReference>
<dbReference type="InterPro" id="IPR010987">
    <property type="entry name" value="Glutathione-S-Trfase_C-like"/>
</dbReference>
<organism evidence="6">
    <name type="scientific">Anthurium amnicola</name>
    <dbReference type="NCBI Taxonomy" id="1678845"/>
    <lineage>
        <taxon>Eukaryota</taxon>
        <taxon>Viridiplantae</taxon>
        <taxon>Streptophyta</taxon>
        <taxon>Embryophyta</taxon>
        <taxon>Tracheophyta</taxon>
        <taxon>Spermatophyta</taxon>
        <taxon>Magnoliopsida</taxon>
        <taxon>Liliopsida</taxon>
        <taxon>Araceae</taxon>
        <taxon>Pothoideae</taxon>
        <taxon>Potheae</taxon>
        <taxon>Anthurium</taxon>
    </lineage>
</organism>
<dbReference type="GO" id="GO:0006749">
    <property type="term" value="P:glutathione metabolic process"/>
    <property type="evidence" value="ECO:0007669"/>
    <property type="project" value="InterPro"/>
</dbReference>
<dbReference type="InterPro" id="IPR036282">
    <property type="entry name" value="Glutathione-S-Trfase_C_sf"/>
</dbReference>
<dbReference type="SFLD" id="SFLDS00019">
    <property type="entry name" value="Glutathione_Transferase_(cytos"/>
    <property type="match status" value="1"/>
</dbReference>
<dbReference type="InterPro" id="IPR004045">
    <property type="entry name" value="Glutathione_S-Trfase_N"/>
</dbReference>
<dbReference type="InterPro" id="IPR045074">
    <property type="entry name" value="GST_C_Tau"/>
</dbReference>
<dbReference type="GO" id="GO:0004364">
    <property type="term" value="F:glutathione transferase activity"/>
    <property type="evidence" value="ECO:0007669"/>
    <property type="project" value="UniProtKB-EC"/>
</dbReference>
<dbReference type="EC" id="2.5.1.18" evidence="1"/>
<dbReference type="AlphaFoldDB" id="A0A1D1XUA1"/>
<sequence length="259" mass="28800">QGQVAPPLLTRSALARLNSSAMDGAPEAPLKLFGMWASPFVHRVQLALKLKGLGYEYVEEDLSNKSPSLLLLNPVHKKVPVLLHAGRAVSESAVILEYIDETWQDRYPLMPADPLERAAVRFWCHFAANKLSLSVGAVLRSTGEEQRAAAGETVSNLKLLEGELREGAFRGRRFFGGEKLGFLDVFLGCVSHYLVVLEDVAGTDVVKLDEDFPCFSRWARDFRGQAEVEEVIPDYDKLVEYARGGVRRRMLSQGNGERK</sequence>
<dbReference type="InterPro" id="IPR045073">
    <property type="entry name" value="Omega/Tau-like"/>
</dbReference>
<dbReference type="CDD" id="cd03185">
    <property type="entry name" value="GST_C_Tau"/>
    <property type="match status" value="1"/>
</dbReference>
<dbReference type="FunFam" id="1.20.1050.10:FF:000016">
    <property type="entry name" value="Glutathione S-transferase U9"/>
    <property type="match status" value="1"/>
</dbReference>
<protein>
    <recommendedName>
        <fullName evidence="1">glutathione transferase</fullName>
        <ecNumber evidence="1">2.5.1.18</ecNumber>
    </recommendedName>
</protein>
<dbReference type="SUPFAM" id="SSF47616">
    <property type="entry name" value="GST C-terminal domain-like"/>
    <property type="match status" value="1"/>
</dbReference>
<dbReference type="CDD" id="cd03058">
    <property type="entry name" value="GST_N_Tau"/>
    <property type="match status" value="1"/>
</dbReference>
<reference evidence="6" key="1">
    <citation type="submission" date="2015-07" db="EMBL/GenBank/DDBJ databases">
        <title>Transcriptome Assembly of Anthurium amnicola.</title>
        <authorList>
            <person name="Suzuki J."/>
        </authorList>
    </citation>
    <scope>NUCLEOTIDE SEQUENCE</scope>
</reference>
<dbReference type="PROSITE" id="PS50404">
    <property type="entry name" value="GST_NTER"/>
    <property type="match status" value="1"/>
</dbReference>
<dbReference type="Pfam" id="PF02798">
    <property type="entry name" value="GST_N"/>
    <property type="match status" value="1"/>
</dbReference>
<proteinExistence type="predicted"/>
<evidence type="ECO:0000256" key="3">
    <source>
        <dbReference type="ARBA" id="ARBA00047960"/>
    </source>
</evidence>
<gene>
    <name evidence="6" type="primary">GST23_2</name>
    <name evidence="6" type="ORF">g.86556</name>
</gene>
<name>A0A1D1XUA1_9ARAE</name>
<evidence type="ECO:0000259" key="4">
    <source>
        <dbReference type="PROSITE" id="PS50404"/>
    </source>
</evidence>
<feature type="domain" description="GST N-terminal" evidence="4">
    <location>
        <begin position="28"/>
        <end position="107"/>
    </location>
</feature>
<dbReference type="GO" id="GO:0005737">
    <property type="term" value="C:cytoplasm"/>
    <property type="evidence" value="ECO:0007669"/>
    <property type="project" value="TreeGrafter"/>
</dbReference>
<keyword evidence="2 6" id="KW-0808">Transferase</keyword>
<dbReference type="PROSITE" id="PS50405">
    <property type="entry name" value="GST_CTER"/>
    <property type="match status" value="1"/>
</dbReference>
<dbReference type="FunFam" id="3.40.30.10:FF:000197">
    <property type="entry name" value="Glutathione S-transferase U10"/>
    <property type="match status" value="1"/>
</dbReference>
<dbReference type="SUPFAM" id="SSF52833">
    <property type="entry name" value="Thioredoxin-like"/>
    <property type="match status" value="1"/>
</dbReference>
<dbReference type="PANTHER" id="PTHR11260">
    <property type="entry name" value="GLUTATHIONE S-TRANSFERASE, GST, SUPERFAMILY, GST DOMAIN CONTAINING"/>
    <property type="match status" value="1"/>
</dbReference>
<feature type="domain" description="GST C-terminal" evidence="5">
    <location>
        <begin position="113"/>
        <end position="245"/>
    </location>
</feature>
<dbReference type="GO" id="GO:0009407">
    <property type="term" value="P:toxin catabolic process"/>
    <property type="evidence" value="ECO:0007669"/>
    <property type="project" value="UniProtKB-ARBA"/>
</dbReference>
<evidence type="ECO:0000313" key="6">
    <source>
        <dbReference type="EMBL" id="JAT45968.1"/>
    </source>
</evidence>
<dbReference type="Gene3D" id="1.20.1050.10">
    <property type="match status" value="1"/>
</dbReference>
<evidence type="ECO:0000256" key="1">
    <source>
        <dbReference type="ARBA" id="ARBA00012452"/>
    </source>
</evidence>
<accession>A0A1D1XUA1</accession>
<dbReference type="EMBL" id="GDJX01021968">
    <property type="protein sequence ID" value="JAT45968.1"/>
    <property type="molecule type" value="Transcribed_RNA"/>
</dbReference>
<evidence type="ECO:0000256" key="2">
    <source>
        <dbReference type="ARBA" id="ARBA00022679"/>
    </source>
</evidence>